<evidence type="ECO:0000256" key="3">
    <source>
        <dbReference type="ARBA" id="ARBA00022676"/>
    </source>
</evidence>
<reference evidence="9" key="1">
    <citation type="submission" date="2017-02" db="UniProtKB">
        <authorList>
            <consortium name="WormBaseParasite"/>
        </authorList>
    </citation>
    <scope>IDENTIFICATION</scope>
</reference>
<dbReference type="InterPro" id="IPR008166">
    <property type="entry name" value="Glyco_transf_92"/>
</dbReference>
<dbReference type="GO" id="GO:0005737">
    <property type="term" value="C:cytoplasm"/>
    <property type="evidence" value="ECO:0007669"/>
    <property type="project" value="TreeGrafter"/>
</dbReference>
<keyword evidence="4 8" id="KW-0808">Transferase</keyword>
<dbReference type="EC" id="2.4.1.-" evidence="8"/>
<comment type="subcellular location">
    <subcellularLocation>
        <location evidence="1">Membrane</location>
        <topology evidence="1">Single-pass membrane protein</topology>
    </subcellularLocation>
</comment>
<dbReference type="Pfam" id="PF01697">
    <property type="entry name" value="Glyco_transf_92"/>
    <property type="match status" value="1"/>
</dbReference>
<keyword evidence="3 8" id="KW-0328">Glycosyltransferase</keyword>
<keyword evidence="7" id="KW-0472">Membrane</keyword>
<dbReference type="GO" id="GO:0016757">
    <property type="term" value="F:glycosyltransferase activity"/>
    <property type="evidence" value="ECO:0007669"/>
    <property type="project" value="UniProtKB-UniRule"/>
</dbReference>
<organism evidence="9">
    <name type="scientific">Haemonchus placei</name>
    <name type="common">Barber's pole worm</name>
    <dbReference type="NCBI Taxonomy" id="6290"/>
    <lineage>
        <taxon>Eukaryota</taxon>
        <taxon>Metazoa</taxon>
        <taxon>Ecdysozoa</taxon>
        <taxon>Nematoda</taxon>
        <taxon>Chromadorea</taxon>
        <taxon>Rhabditida</taxon>
        <taxon>Rhabditina</taxon>
        <taxon>Rhabditomorpha</taxon>
        <taxon>Strongyloidea</taxon>
        <taxon>Trichostrongylidae</taxon>
        <taxon>Haemonchus</taxon>
    </lineage>
</organism>
<keyword evidence="6" id="KW-1133">Transmembrane helix</keyword>
<name>A0A0N4WRN9_HAEPC</name>
<comment type="similarity">
    <text evidence="2 8">Belongs to the glycosyltransferase 92 family.</text>
</comment>
<dbReference type="OMA" id="YELSICI"/>
<protein>
    <recommendedName>
        <fullName evidence="8">Glycosyltransferase family 92 protein</fullName>
        <ecNumber evidence="8">2.4.1.-</ecNumber>
    </recommendedName>
</protein>
<evidence type="ECO:0000256" key="7">
    <source>
        <dbReference type="ARBA" id="ARBA00023136"/>
    </source>
</evidence>
<dbReference type="WBParaSite" id="HPLM_0001416301-mRNA-1">
    <property type="protein sequence ID" value="HPLM_0001416301-mRNA-1"/>
    <property type="gene ID" value="HPLM_0001416301"/>
</dbReference>
<evidence type="ECO:0000313" key="9">
    <source>
        <dbReference type="WBParaSite" id="HPLM_0001416301-mRNA-1"/>
    </source>
</evidence>
<dbReference type="PANTHER" id="PTHR21461:SF2">
    <property type="entry name" value="GLYCOSYLTRANSFERASE FAMILY 92 PROTEIN"/>
    <property type="match status" value="1"/>
</dbReference>
<evidence type="ECO:0000256" key="8">
    <source>
        <dbReference type="RuleBase" id="RU366017"/>
    </source>
</evidence>
<evidence type="ECO:0000256" key="2">
    <source>
        <dbReference type="ARBA" id="ARBA00007647"/>
    </source>
</evidence>
<accession>A0A0N4WRN9</accession>
<sequence>LALILMCFRDVVYCRYFDVFRKEIGVPFKTVIFPEFNAHCEVRNGTAFMSLTDTPSAAYDFPVPVINRTQSEAKYFFSVCVAPIFGNEPKWLLLAELIEHYKLQGASYFYVYSKYIDEYSRILLDDYIRTGEAEAIILHDHFERADDRWQAVQLQDCLLRARRHSRWIAFIDLDERLIMTEYDGTIHNYLRNISNPKIGAIQFRQRWILKNESLPERYDGDQKVSEWLPTRRYHNTSSVGPPGHTTKCIVDPEKVLIMNVHYPTGVPYLLCWNDERFRHYRDVKSGNWGKKWLQSVERMGNFSMTDYPERYANPLLNNVQQRVRYVYGKSLKNLRLE</sequence>
<dbReference type="GO" id="GO:0016020">
    <property type="term" value="C:membrane"/>
    <property type="evidence" value="ECO:0007669"/>
    <property type="project" value="UniProtKB-SubCell"/>
</dbReference>
<dbReference type="AlphaFoldDB" id="A0A0N4WRN9"/>
<evidence type="ECO:0000256" key="4">
    <source>
        <dbReference type="ARBA" id="ARBA00022679"/>
    </source>
</evidence>
<keyword evidence="5" id="KW-0812">Transmembrane</keyword>
<evidence type="ECO:0000256" key="6">
    <source>
        <dbReference type="ARBA" id="ARBA00022989"/>
    </source>
</evidence>
<dbReference type="PANTHER" id="PTHR21461">
    <property type="entry name" value="GLYCOSYLTRANSFERASE FAMILY 92 PROTEIN"/>
    <property type="match status" value="1"/>
</dbReference>
<proteinExistence type="inferred from homology"/>
<evidence type="ECO:0000256" key="5">
    <source>
        <dbReference type="ARBA" id="ARBA00022692"/>
    </source>
</evidence>
<evidence type="ECO:0000256" key="1">
    <source>
        <dbReference type="ARBA" id="ARBA00004167"/>
    </source>
</evidence>